<gene>
    <name evidence="1" type="ORF">Zmor_001433</name>
</gene>
<reference evidence="1" key="1">
    <citation type="journal article" date="2023" name="G3 (Bethesda)">
        <title>Whole genome assemblies of Zophobas morio and Tenebrio molitor.</title>
        <authorList>
            <person name="Kaur S."/>
            <person name="Stinson S.A."/>
            <person name="diCenzo G.C."/>
        </authorList>
    </citation>
    <scope>NUCLEOTIDE SEQUENCE</scope>
    <source>
        <strain evidence="1">QUZm001</strain>
    </source>
</reference>
<organism evidence="1 2">
    <name type="scientific">Zophobas morio</name>
    <dbReference type="NCBI Taxonomy" id="2755281"/>
    <lineage>
        <taxon>Eukaryota</taxon>
        <taxon>Metazoa</taxon>
        <taxon>Ecdysozoa</taxon>
        <taxon>Arthropoda</taxon>
        <taxon>Hexapoda</taxon>
        <taxon>Insecta</taxon>
        <taxon>Pterygota</taxon>
        <taxon>Neoptera</taxon>
        <taxon>Endopterygota</taxon>
        <taxon>Coleoptera</taxon>
        <taxon>Polyphaga</taxon>
        <taxon>Cucujiformia</taxon>
        <taxon>Tenebrionidae</taxon>
        <taxon>Zophobas</taxon>
    </lineage>
</organism>
<dbReference type="AlphaFoldDB" id="A0AA38J2N9"/>
<dbReference type="Gene3D" id="1.10.10.10">
    <property type="entry name" value="Winged helix-like DNA-binding domain superfamily/Winged helix DNA-binding domain"/>
    <property type="match status" value="1"/>
</dbReference>
<name>A0AA38J2N9_9CUCU</name>
<dbReference type="Proteomes" id="UP001168821">
    <property type="component" value="Unassembled WGS sequence"/>
</dbReference>
<comment type="caution">
    <text evidence="1">The sequence shown here is derived from an EMBL/GenBank/DDBJ whole genome shotgun (WGS) entry which is preliminary data.</text>
</comment>
<dbReference type="InterPro" id="IPR036388">
    <property type="entry name" value="WH-like_DNA-bd_sf"/>
</dbReference>
<evidence type="ECO:0000313" key="1">
    <source>
        <dbReference type="EMBL" id="KAJ3665971.1"/>
    </source>
</evidence>
<proteinExistence type="predicted"/>
<protein>
    <submittedName>
        <fullName evidence="1">Uncharacterized protein</fullName>
    </submittedName>
</protein>
<accession>A0AA38J2N9</accession>
<evidence type="ECO:0000313" key="2">
    <source>
        <dbReference type="Proteomes" id="UP001168821"/>
    </source>
</evidence>
<keyword evidence="2" id="KW-1185">Reference proteome</keyword>
<sequence>MGTVKDMECWAVCSCYFKKSQCKCTFAVIMIDMFEKTVKLTLIYINLFNMPAVSIFNRSRAIALIQSGMSQQQVSVTLAIENSTVNLIVQKCRREQTWNVVQAQ</sequence>
<dbReference type="EMBL" id="JALNTZ010000001">
    <property type="protein sequence ID" value="KAJ3665971.1"/>
    <property type="molecule type" value="Genomic_DNA"/>
</dbReference>